<dbReference type="Pfam" id="PF05426">
    <property type="entry name" value="Alginate_lyase"/>
    <property type="match status" value="1"/>
</dbReference>
<dbReference type="GO" id="GO:0016829">
    <property type="term" value="F:lyase activity"/>
    <property type="evidence" value="ECO:0007669"/>
    <property type="project" value="UniProtKB-KW"/>
</dbReference>
<dbReference type="Gene3D" id="1.50.10.100">
    <property type="entry name" value="Chondroitin AC/alginate lyase"/>
    <property type="match status" value="1"/>
</dbReference>
<evidence type="ECO:0000256" key="1">
    <source>
        <dbReference type="ARBA" id="ARBA00022729"/>
    </source>
</evidence>
<accession>A0A6J4NLX4</accession>
<name>A0A6J4NLX4_9RHOB</name>
<dbReference type="GO" id="GO:0042597">
    <property type="term" value="C:periplasmic space"/>
    <property type="evidence" value="ECO:0007669"/>
    <property type="project" value="InterPro"/>
</dbReference>
<evidence type="ECO:0000259" key="4">
    <source>
        <dbReference type="Pfam" id="PF05426"/>
    </source>
</evidence>
<dbReference type="InterPro" id="IPR008929">
    <property type="entry name" value="Chondroitin_lyas"/>
</dbReference>
<proteinExistence type="predicted"/>
<feature type="chain" id="PRO_5026745855" description="Alginate lyase domain-containing protein" evidence="3">
    <location>
        <begin position="26"/>
        <end position="357"/>
    </location>
</feature>
<feature type="domain" description="Alginate lyase" evidence="4">
    <location>
        <begin position="109"/>
        <end position="294"/>
    </location>
</feature>
<protein>
    <recommendedName>
        <fullName evidence="4">Alginate lyase domain-containing protein</fullName>
    </recommendedName>
</protein>
<feature type="signal peptide" evidence="3">
    <location>
        <begin position="1"/>
        <end position="25"/>
    </location>
</feature>
<dbReference type="EMBL" id="CADCUU010000068">
    <property type="protein sequence ID" value="CAA9391191.1"/>
    <property type="molecule type" value="Genomic_DNA"/>
</dbReference>
<organism evidence="5">
    <name type="scientific">uncultured Rubellimicrobium sp</name>
    <dbReference type="NCBI Taxonomy" id="543078"/>
    <lineage>
        <taxon>Bacteria</taxon>
        <taxon>Pseudomonadati</taxon>
        <taxon>Pseudomonadota</taxon>
        <taxon>Alphaproteobacteria</taxon>
        <taxon>Rhodobacterales</taxon>
        <taxon>Roseobacteraceae</taxon>
        <taxon>Rubellimicrobium</taxon>
        <taxon>environmental samples</taxon>
    </lineage>
</organism>
<dbReference type="AlphaFoldDB" id="A0A6J4NLX4"/>
<reference evidence="5" key="1">
    <citation type="submission" date="2020-02" db="EMBL/GenBank/DDBJ databases">
        <authorList>
            <person name="Meier V. D."/>
        </authorList>
    </citation>
    <scope>NUCLEOTIDE SEQUENCE</scope>
    <source>
        <strain evidence="5">AVDCRST_MAG15</strain>
    </source>
</reference>
<evidence type="ECO:0000313" key="5">
    <source>
        <dbReference type="EMBL" id="CAA9391191.1"/>
    </source>
</evidence>
<keyword evidence="1 3" id="KW-0732">Signal</keyword>
<sequence>MTPAMTSTAALAAALCLLATIPAQAQDQFVAEPAEAPAPEENETCVQAPEPVIGLDYGSRYTAESEDRSDLDEASNAEVEEALGPVDDFIEALARGANRAQEGGEDAVEAASCVVDAIHVWAEADALSDLTTMNAQISSPSRLAGIAMAYALAKLHAEADPAREAAVEGWLEERMLASMEYFDSEDAPTNASRNNLRAWAGFAAAAVAEATGDEEIAAWGAETVELVACQADEDGALPLEMARGPRALQYQLHAVAPLVVSAAMLSEGGTDLFEVCDGAMHRIVAFVPAAFGNPDLVNEKAGEPQTYFEGDDELEGFELAWADAYLSRFDDPGLAGFVEEFRPLANSKLGGNQTLLW</sequence>
<evidence type="ECO:0000256" key="2">
    <source>
        <dbReference type="ARBA" id="ARBA00023239"/>
    </source>
</evidence>
<keyword evidence="2" id="KW-0456">Lyase</keyword>
<dbReference type="SUPFAM" id="SSF48230">
    <property type="entry name" value="Chondroitin AC/alginate lyase"/>
    <property type="match status" value="1"/>
</dbReference>
<gene>
    <name evidence="5" type="ORF">AVDCRST_MAG15-455</name>
</gene>
<dbReference type="InterPro" id="IPR008397">
    <property type="entry name" value="Alginate_lyase_dom"/>
</dbReference>
<evidence type="ECO:0000256" key="3">
    <source>
        <dbReference type="SAM" id="SignalP"/>
    </source>
</evidence>